<feature type="domain" description="IrrE N-terminal-like" evidence="1">
    <location>
        <begin position="21"/>
        <end position="106"/>
    </location>
</feature>
<reference evidence="2" key="1">
    <citation type="journal article" date="2023" name="J. Hazard. Mater.">
        <title>Anaerobic biodegradation of pyrene and benzo[a]pyrene by a new sulfate-reducing Desulforamulus aquiferis strain DSA.</title>
        <authorList>
            <person name="Zhang Z."/>
            <person name="Sun J."/>
            <person name="Gong X."/>
            <person name="Wang C."/>
            <person name="Wang H."/>
        </authorList>
    </citation>
    <scope>NUCLEOTIDE SEQUENCE</scope>
    <source>
        <strain evidence="2">DSA</strain>
    </source>
</reference>
<name>A0AAW7ZEV3_9FIRM</name>
<dbReference type="Proteomes" id="UP001172911">
    <property type="component" value="Unassembled WGS sequence"/>
</dbReference>
<organism evidence="2 3">
    <name type="scientific">Desulforamulus aquiferis</name>
    <dbReference type="NCBI Taxonomy" id="1397668"/>
    <lineage>
        <taxon>Bacteria</taxon>
        <taxon>Bacillati</taxon>
        <taxon>Bacillota</taxon>
        <taxon>Clostridia</taxon>
        <taxon>Eubacteriales</taxon>
        <taxon>Peptococcaceae</taxon>
        <taxon>Desulforamulus</taxon>
    </lineage>
</organism>
<dbReference type="AlphaFoldDB" id="A0AAW7ZEV3"/>
<comment type="caution">
    <text evidence="2">The sequence shown here is derived from an EMBL/GenBank/DDBJ whole genome shotgun (WGS) entry which is preliminary data.</text>
</comment>
<protein>
    <submittedName>
        <fullName evidence="2">ImmA/IrrE family metallo-endopeptidase</fullName>
    </submittedName>
</protein>
<proteinExistence type="predicted"/>
<evidence type="ECO:0000313" key="2">
    <source>
        <dbReference type="EMBL" id="MDO7787902.1"/>
    </source>
</evidence>
<reference evidence="2" key="2">
    <citation type="submission" date="2023-03" db="EMBL/GenBank/DDBJ databases">
        <authorList>
            <person name="Zhang Z."/>
        </authorList>
    </citation>
    <scope>NUCLEOTIDE SEQUENCE</scope>
    <source>
        <strain evidence="2">DSA</strain>
    </source>
</reference>
<dbReference type="EMBL" id="JARPTC010000017">
    <property type="protein sequence ID" value="MDO7787902.1"/>
    <property type="molecule type" value="Genomic_DNA"/>
</dbReference>
<sequence>MDILIKKLVKKYKTNCPFELAEHLNIIVKFEDLGKITKGFFHRRLRRNYIVLHCDETYLRQRFTCAHELGHYIFDRGTSYFMIQRNTLSLPGKLERRADHFAIKLLTFQKYTRSGESVEEFFRRLGIPTDMCKYY</sequence>
<gene>
    <name evidence="2" type="ORF">P6N53_11785</name>
</gene>
<keyword evidence="3" id="KW-1185">Reference proteome</keyword>
<dbReference type="RefSeq" id="WP_304543346.1">
    <property type="nucleotide sequence ID" value="NZ_JARPTC010000017.1"/>
</dbReference>
<evidence type="ECO:0000313" key="3">
    <source>
        <dbReference type="Proteomes" id="UP001172911"/>
    </source>
</evidence>
<dbReference type="Pfam" id="PF06114">
    <property type="entry name" value="Peptidase_M78"/>
    <property type="match status" value="1"/>
</dbReference>
<accession>A0AAW7ZEV3</accession>
<evidence type="ECO:0000259" key="1">
    <source>
        <dbReference type="Pfam" id="PF06114"/>
    </source>
</evidence>
<dbReference type="Gene3D" id="1.10.10.2910">
    <property type="match status" value="1"/>
</dbReference>
<dbReference type="InterPro" id="IPR010359">
    <property type="entry name" value="IrrE_HExxH"/>
</dbReference>